<dbReference type="InterPro" id="IPR002762">
    <property type="entry name" value="CbiX-like"/>
</dbReference>
<evidence type="ECO:0000256" key="3">
    <source>
        <dbReference type="SAM" id="MobiDB-lite"/>
    </source>
</evidence>
<name>A0A0P1GLB2_9RHOB</name>
<dbReference type="AlphaFoldDB" id="A0A0P1GLB2"/>
<feature type="region of interest" description="Disordered" evidence="3">
    <location>
        <begin position="366"/>
        <end position="424"/>
    </location>
</feature>
<dbReference type="RefSeq" id="WP_058317034.1">
    <property type="nucleotide sequence ID" value="NZ_CYSF01000001.1"/>
</dbReference>
<dbReference type="Proteomes" id="UP000051681">
    <property type="component" value="Unassembled WGS sequence"/>
</dbReference>
<evidence type="ECO:0000256" key="1">
    <source>
        <dbReference type="ARBA" id="ARBA00022723"/>
    </source>
</evidence>
<protein>
    <submittedName>
        <fullName evidence="4">Sirohydrochlorin cobaltochelatase</fullName>
        <ecNumber evidence="4">4.99.1.3</ecNumber>
    </submittedName>
</protein>
<sequence>MSKTGVMICGHGSRSQAAVDEFSVLAEKLPALLPQDWLVEYGYLEFANPVIRDGLDKLREAGCDRILAVPGMLFAAMHSKNDIPTVLNTYAAKHGIEVSYGRELGVDPKMVAAAGARIQEAVEKANADHGEVALHDTCLVVIGRGASDPDANANVSKIARLLQEGMGFGWLEVGYSGVTFPLVEPCLRHTSKLGYKRVIVFPYFLFTGILIDRIYGFTDKVAADHPEIQFVKAGYLNDHEQVLATFAERITEQAGAVPPPNCGTCLFRTQELAMEDGKVVITAEDRAKAAEGTAHPALASVPPPTCVMCKYRVQVLGFEAEVGSVQESHHHHVEGQGASAPGSNVSDCKLCDLFCTGECRLDMGHHHHHHDHSHDHHHHDHDHGHSHDHSHDHGHHHHHDHDHVHAEYPHAKHPLGPESARRKG</sequence>
<dbReference type="EC" id="4.99.1.3" evidence="4"/>
<dbReference type="STRING" id="340021.TM5383_00040"/>
<evidence type="ECO:0000313" key="5">
    <source>
        <dbReference type="Proteomes" id="UP000051681"/>
    </source>
</evidence>
<dbReference type="Pfam" id="PF01903">
    <property type="entry name" value="CbiX"/>
    <property type="match status" value="2"/>
</dbReference>
<dbReference type="GO" id="GO:0016852">
    <property type="term" value="F:sirohydrochlorin cobaltochelatase activity"/>
    <property type="evidence" value="ECO:0007669"/>
    <property type="project" value="UniProtKB-EC"/>
</dbReference>
<feature type="compositionally biased region" description="Basic and acidic residues" evidence="3">
    <location>
        <begin position="381"/>
        <end position="391"/>
    </location>
</feature>
<dbReference type="EMBL" id="CYSF01000001">
    <property type="protein sequence ID" value="CUH82858.1"/>
    <property type="molecule type" value="Genomic_DNA"/>
</dbReference>
<organism evidence="4 5">
    <name type="scientific">Thalassovita mediterranea</name>
    <dbReference type="NCBI Taxonomy" id="340021"/>
    <lineage>
        <taxon>Bacteria</taxon>
        <taxon>Pseudomonadati</taxon>
        <taxon>Pseudomonadota</taxon>
        <taxon>Alphaproteobacteria</taxon>
        <taxon>Rhodobacterales</taxon>
        <taxon>Roseobacteraceae</taxon>
        <taxon>Thalassovita</taxon>
    </lineage>
</organism>
<dbReference type="GO" id="GO:0046872">
    <property type="term" value="F:metal ion binding"/>
    <property type="evidence" value="ECO:0007669"/>
    <property type="project" value="UniProtKB-KW"/>
</dbReference>
<dbReference type="CDD" id="cd03414">
    <property type="entry name" value="CbiX_SirB_C"/>
    <property type="match status" value="1"/>
</dbReference>
<keyword evidence="1" id="KW-0479">Metal-binding</keyword>
<dbReference type="CDD" id="cd03416">
    <property type="entry name" value="CbiX_SirB_N"/>
    <property type="match status" value="1"/>
</dbReference>
<keyword evidence="5" id="KW-1185">Reference proteome</keyword>
<proteinExistence type="predicted"/>
<feature type="compositionally biased region" description="Basic residues" evidence="3">
    <location>
        <begin position="366"/>
        <end position="380"/>
    </location>
</feature>
<dbReference type="Gene3D" id="3.40.50.1400">
    <property type="match status" value="2"/>
</dbReference>
<keyword evidence="2 4" id="KW-0456">Lyase</keyword>
<evidence type="ECO:0000313" key="4">
    <source>
        <dbReference type="EMBL" id="CUH82858.1"/>
    </source>
</evidence>
<dbReference type="OrthoDB" id="9797895at2"/>
<feature type="compositionally biased region" description="Basic and acidic residues" evidence="3">
    <location>
        <begin position="401"/>
        <end position="410"/>
    </location>
</feature>
<dbReference type="PANTHER" id="PTHR33542">
    <property type="entry name" value="SIROHYDROCHLORIN FERROCHELATASE, CHLOROPLASTIC"/>
    <property type="match status" value="1"/>
</dbReference>
<gene>
    <name evidence="4" type="primary">cbiX</name>
    <name evidence="4" type="ORF">TM5383_00040</name>
</gene>
<reference evidence="4 5" key="1">
    <citation type="submission" date="2015-09" db="EMBL/GenBank/DDBJ databases">
        <authorList>
            <consortium name="Swine Surveillance"/>
        </authorList>
    </citation>
    <scope>NUCLEOTIDE SEQUENCE [LARGE SCALE GENOMIC DNA]</scope>
    <source>
        <strain evidence="4 5">CECT 8383</strain>
    </source>
</reference>
<dbReference type="PANTHER" id="PTHR33542:SF3">
    <property type="entry name" value="SIROHYDROCHLORIN FERROCHELATASE, CHLOROPLASTIC"/>
    <property type="match status" value="1"/>
</dbReference>
<accession>A0A0P1GLB2</accession>
<dbReference type="InterPro" id="IPR050963">
    <property type="entry name" value="Sirohydro_Cobaltochel/CbiX"/>
</dbReference>
<dbReference type="SUPFAM" id="SSF53800">
    <property type="entry name" value="Chelatase"/>
    <property type="match status" value="1"/>
</dbReference>
<evidence type="ECO:0000256" key="2">
    <source>
        <dbReference type="ARBA" id="ARBA00023239"/>
    </source>
</evidence>